<dbReference type="EMBL" id="UINC01087351">
    <property type="protein sequence ID" value="SVC36648.1"/>
    <property type="molecule type" value="Genomic_DNA"/>
</dbReference>
<sequence>MPQEKVGASRHNAKAAPKNNPPSGSKTPQTPHHGGGGSPYPESLNDLELDNHQTINHNHCPLDDCELFTEHRFPAAIAKHIEYFFGFLGGADALTRYGPDVVNKSIAYMKYKREKEDFIPDKPGGFLRRTCEKFLAGGNVPTGGDGAIIHARFKNYQPLK</sequence>
<dbReference type="AlphaFoldDB" id="A0A382LIN6"/>
<accession>A0A382LIN6</accession>
<proteinExistence type="predicted"/>
<protein>
    <submittedName>
        <fullName evidence="2">Uncharacterized protein</fullName>
    </submittedName>
</protein>
<gene>
    <name evidence="2" type="ORF">METZ01_LOCUS289502</name>
</gene>
<organism evidence="2">
    <name type="scientific">marine metagenome</name>
    <dbReference type="NCBI Taxonomy" id="408172"/>
    <lineage>
        <taxon>unclassified sequences</taxon>
        <taxon>metagenomes</taxon>
        <taxon>ecological metagenomes</taxon>
    </lineage>
</organism>
<feature type="compositionally biased region" description="Polar residues" evidence="1">
    <location>
        <begin position="21"/>
        <end position="30"/>
    </location>
</feature>
<feature type="region of interest" description="Disordered" evidence="1">
    <location>
        <begin position="1"/>
        <end position="46"/>
    </location>
</feature>
<evidence type="ECO:0000256" key="1">
    <source>
        <dbReference type="SAM" id="MobiDB-lite"/>
    </source>
</evidence>
<name>A0A382LIN6_9ZZZZ</name>
<feature type="non-terminal residue" evidence="2">
    <location>
        <position position="160"/>
    </location>
</feature>
<evidence type="ECO:0000313" key="2">
    <source>
        <dbReference type="EMBL" id="SVC36648.1"/>
    </source>
</evidence>
<reference evidence="2" key="1">
    <citation type="submission" date="2018-05" db="EMBL/GenBank/DDBJ databases">
        <authorList>
            <person name="Lanie J.A."/>
            <person name="Ng W.-L."/>
            <person name="Kazmierczak K.M."/>
            <person name="Andrzejewski T.M."/>
            <person name="Davidsen T.M."/>
            <person name="Wayne K.J."/>
            <person name="Tettelin H."/>
            <person name="Glass J.I."/>
            <person name="Rusch D."/>
            <person name="Podicherti R."/>
            <person name="Tsui H.-C.T."/>
            <person name="Winkler M.E."/>
        </authorList>
    </citation>
    <scope>NUCLEOTIDE SEQUENCE</scope>
</reference>